<proteinExistence type="predicted"/>
<feature type="region of interest" description="Disordered" evidence="1">
    <location>
        <begin position="26"/>
        <end position="51"/>
    </location>
</feature>
<keyword evidence="3" id="KW-1185">Reference proteome</keyword>
<dbReference type="EMBL" id="ASPP01050504">
    <property type="protein sequence ID" value="ETN97202.1"/>
    <property type="molecule type" value="Genomic_DNA"/>
</dbReference>
<evidence type="ECO:0000256" key="1">
    <source>
        <dbReference type="SAM" id="MobiDB-lite"/>
    </source>
</evidence>
<organism evidence="2 3">
    <name type="scientific">Reticulomyxa filosa</name>
    <dbReference type="NCBI Taxonomy" id="46433"/>
    <lineage>
        <taxon>Eukaryota</taxon>
        <taxon>Sar</taxon>
        <taxon>Rhizaria</taxon>
        <taxon>Retaria</taxon>
        <taxon>Foraminifera</taxon>
        <taxon>Monothalamids</taxon>
        <taxon>Reticulomyxidae</taxon>
        <taxon>Reticulomyxa</taxon>
    </lineage>
</organism>
<feature type="non-terminal residue" evidence="2">
    <location>
        <position position="135"/>
    </location>
</feature>
<evidence type="ECO:0000313" key="2">
    <source>
        <dbReference type="EMBL" id="ETN97202.1"/>
    </source>
</evidence>
<dbReference type="Proteomes" id="UP000023152">
    <property type="component" value="Unassembled WGS sequence"/>
</dbReference>
<gene>
    <name evidence="2" type="ORF">RFI_40329</name>
</gene>
<evidence type="ECO:0000313" key="3">
    <source>
        <dbReference type="Proteomes" id="UP000023152"/>
    </source>
</evidence>
<dbReference type="AlphaFoldDB" id="X6L6Y8"/>
<accession>X6L6Y8</accession>
<feature type="region of interest" description="Disordered" evidence="1">
    <location>
        <begin position="87"/>
        <end position="111"/>
    </location>
</feature>
<sequence>MRKIWKINWGKIDFEKFLFKKIEENKKMKEKNVKNKKNKKKRKKKKERKKKSHIMLALFERKKNNQLAEKLLYFLSPSLQGLCDLRSSKERTSSKAKVYNNDNDPAIDDPPIKNIQSKQSHNLRQWKQQALSNTL</sequence>
<name>X6L6Y8_RETFI</name>
<reference evidence="2 3" key="1">
    <citation type="journal article" date="2013" name="Curr. Biol.">
        <title>The Genome of the Foraminiferan Reticulomyxa filosa.</title>
        <authorList>
            <person name="Glockner G."/>
            <person name="Hulsmann N."/>
            <person name="Schleicher M."/>
            <person name="Noegel A.A."/>
            <person name="Eichinger L."/>
            <person name="Gallinger C."/>
            <person name="Pawlowski J."/>
            <person name="Sierra R."/>
            <person name="Euteneuer U."/>
            <person name="Pillet L."/>
            <person name="Moustafa A."/>
            <person name="Platzer M."/>
            <person name="Groth M."/>
            <person name="Szafranski K."/>
            <person name="Schliwa M."/>
        </authorList>
    </citation>
    <scope>NUCLEOTIDE SEQUENCE [LARGE SCALE GENOMIC DNA]</scope>
</reference>
<comment type="caution">
    <text evidence="2">The sequence shown here is derived from an EMBL/GenBank/DDBJ whole genome shotgun (WGS) entry which is preliminary data.</text>
</comment>
<protein>
    <submittedName>
        <fullName evidence="2">Uncharacterized protein</fullName>
    </submittedName>
</protein>
<feature type="compositionally biased region" description="Basic residues" evidence="1">
    <location>
        <begin position="34"/>
        <end position="51"/>
    </location>
</feature>